<dbReference type="Pfam" id="PF00397">
    <property type="entry name" value="WW"/>
    <property type="match status" value="1"/>
</dbReference>
<dbReference type="SUPFAM" id="SSF51045">
    <property type="entry name" value="WW domain"/>
    <property type="match status" value="1"/>
</dbReference>
<feature type="region of interest" description="Disordered" evidence="2">
    <location>
        <begin position="370"/>
        <end position="393"/>
    </location>
</feature>
<feature type="domain" description="WW" evidence="3">
    <location>
        <begin position="404"/>
        <end position="436"/>
    </location>
</feature>
<dbReference type="AlphaFoldDB" id="A0A6G0XFW8"/>
<feature type="compositionally biased region" description="Basic and acidic residues" evidence="2">
    <location>
        <begin position="370"/>
        <end position="382"/>
    </location>
</feature>
<dbReference type="PROSITE" id="PS50020">
    <property type="entry name" value="WW_DOMAIN_2"/>
    <property type="match status" value="1"/>
</dbReference>
<dbReference type="CDD" id="cd00201">
    <property type="entry name" value="WW"/>
    <property type="match status" value="1"/>
</dbReference>
<feature type="compositionally biased region" description="Polar residues" evidence="2">
    <location>
        <begin position="24"/>
        <end position="33"/>
    </location>
</feature>
<evidence type="ECO:0000256" key="2">
    <source>
        <dbReference type="SAM" id="MobiDB-lite"/>
    </source>
</evidence>
<dbReference type="VEuPathDB" id="FungiDB:AeMF1_000497"/>
<dbReference type="PROSITE" id="PS01159">
    <property type="entry name" value="WW_DOMAIN_1"/>
    <property type="match status" value="1"/>
</dbReference>
<keyword evidence="1" id="KW-0175">Coiled coil</keyword>
<dbReference type="PANTHER" id="PTHR37028">
    <property type="entry name" value="UNNAMED PRODUCT-RELATED"/>
    <property type="match status" value="1"/>
</dbReference>
<evidence type="ECO:0000313" key="5">
    <source>
        <dbReference type="Proteomes" id="UP000481153"/>
    </source>
</evidence>
<keyword evidence="5" id="KW-1185">Reference proteome</keyword>
<proteinExistence type="predicted"/>
<organism evidence="4 5">
    <name type="scientific">Aphanomyces euteiches</name>
    <dbReference type="NCBI Taxonomy" id="100861"/>
    <lineage>
        <taxon>Eukaryota</taxon>
        <taxon>Sar</taxon>
        <taxon>Stramenopiles</taxon>
        <taxon>Oomycota</taxon>
        <taxon>Saprolegniomycetes</taxon>
        <taxon>Saprolegniales</taxon>
        <taxon>Verrucalvaceae</taxon>
        <taxon>Aphanomyces</taxon>
    </lineage>
</organism>
<feature type="compositionally biased region" description="Basic and acidic residues" evidence="2">
    <location>
        <begin position="1"/>
        <end position="23"/>
    </location>
</feature>
<comment type="caution">
    <text evidence="4">The sequence shown here is derived from an EMBL/GenBank/DDBJ whole genome shotgun (WGS) entry which is preliminary data.</text>
</comment>
<reference evidence="4 5" key="1">
    <citation type="submission" date="2019-07" db="EMBL/GenBank/DDBJ databases">
        <title>Genomics analysis of Aphanomyces spp. identifies a new class of oomycete effector associated with host adaptation.</title>
        <authorList>
            <person name="Gaulin E."/>
        </authorList>
    </citation>
    <scope>NUCLEOTIDE SEQUENCE [LARGE SCALE GENOMIC DNA]</scope>
    <source>
        <strain evidence="4 5">ATCC 201684</strain>
    </source>
</reference>
<dbReference type="InterPro" id="IPR036020">
    <property type="entry name" value="WW_dom_sf"/>
</dbReference>
<dbReference type="Proteomes" id="UP000481153">
    <property type="component" value="Unassembled WGS sequence"/>
</dbReference>
<gene>
    <name evidence="4" type="ORF">Ae201684_005184</name>
</gene>
<evidence type="ECO:0000256" key="1">
    <source>
        <dbReference type="SAM" id="Coils"/>
    </source>
</evidence>
<sequence length="436" mass="51017">MHVEKQEQSTKILKEELDAREESQATFTPTINPKSKGMERRIDHLWSWHREKQNKLQERRLEAQQHELAETMPSPPCNPKSNQLIQRYPQYKHKIKVEDRLQSYAVTYRSKQIERAREKSFAFKPSLSCHSSRIARVGSVYDRLYSLAKRPAELPTEMTSLCPDKAKRMPPTMDDHAVDVCTRLHDEASAHLEKLERIRQAEQRKLEERMKTPKINPKSLKLAQKLQGCVRTCTCSQPSPPPAKLKRVVPLHQAEALYKKQVQWKRDKQARAIRAREALDQEQFDVCTFSNPYRSSDDSVAIKANDEYFRKAMEWELQKQQRLNEKQQQHLLNKLKECTFHPRTNPCPIEMLSRQRPSLDSVLSNFREESDCLRTPPKDRQRSNVKSAGHGKSSFRISAGEDARILPYPWEEYVTDDGFLYYVNTLTATSQWDFPT</sequence>
<evidence type="ECO:0000259" key="3">
    <source>
        <dbReference type="PROSITE" id="PS50020"/>
    </source>
</evidence>
<dbReference type="InterPro" id="IPR001202">
    <property type="entry name" value="WW_dom"/>
</dbReference>
<dbReference type="EMBL" id="VJMJ01000067">
    <property type="protein sequence ID" value="KAF0738995.1"/>
    <property type="molecule type" value="Genomic_DNA"/>
</dbReference>
<dbReference type="PANTHER" id="PTHR37028:SF4">
    <property type="entry name" value="ALMS MOTIF DOMAIN-CONTAINING PROTEIN"/>
    <property type="match status" value="1"/>
</dbReference>
<accession>A0A6G0XFW8</accession>
<dbReference type="Gene3D" id="2.20.70.10">
    <property type="match status" value="1"/>
</dbReference>
<evidence type="ECO:0000313" key="4">
    <source>
        <dbReference type="EMBL" id="KAF0738995.1"/>
    </source>
</evidence>
<protein>
    <recommendedName>
        <fullName evidence="3">WW domain-containing protein</fullName>
    </recommendedName>
</protein>
<name>A0A6G0XFW8_9STRA</name>
<dbReference type="SMART" id="SM00456">
    <property type="entry name" value="WW"/>
    <property type="match status" value="1"/>
</dbReference>
<feature type="region of interest" description="Disordered" evidence="2">
    <location>
        <begin position="1"/>
        <end position="38"/>
    </location>
</feature>
<feature type="coiled-coil region" evidence="1">
    <location>
        <begin position="185"/>
        <end position="212"/>
    </location>
</feature>